<name>E0WUN9_9ENTR</name>
<dbReference type="eggNOG" id="COG1018">
    <property type="taxonomic scope" value="Bacteria"/>
</dbReference>
<dbReference type="Gene3D" id="3.40.50.80">
    <property type="entry name" value="Nucleotide-binding domain of ferredoxin-NADP reductase (FNR) module"/>
    <property type="match status" value="1"/>
</dbReference>
<evidence type="ECO:0000313" key="2">
    <source>
        <dbReference type="Proteomes" id="UP000005726"/>
    </source>
</evidence>
<dbReference type="HOGENOM" id="CLU_213103_0_0_6"/>
<organism evidence="1 2">
    <name type="scientific">Candidatus Regiella insecticola LSR1</name>
    <dbReference type="NCBI Taxonomy" id="663321"/>
    <lineage>
        <taxon>Bacteria</taxon>
        <taxon>Pseudomonadati</taxon>
        <taxon>Pseudomonadota</taxon>
        <taxon>Gammaproteobacteria</taxon>
        <taxon>Enterobacterales</taxon>
        <taxon>Enterobacteriaceae</taxon>
        <taxon>aphid secondary symbionts</taxon>
        <taxon>Candidatus Regiella</taxon>
    </lineage>
</organism>
<dbReference type="PANTHER" id="PTHR47878:SF1">
    <property type="entry name" value="FLAVODOXIN_FERREDOXIN--NADP REDUCTASE"/>
    <property type="match status" value="1"/>
</dbReference>
<evidence type="ECO:0000313" key="1">
    <source>
        <dbReference type="EMBL" id="EFL91277.1"/>
    </source>
</evidence>
<dbReference type="PANTHER" id="PTHR47878">
    <property type="entry name" value="OXIDOREDUCTASE FAD/NAD(P)-BINDING DOMAIN PROTEIN"/>
    <property type="match status" value="1"/>
</dbReference>
<dbReference type="InterPro" id="IPR039261">
    <property type="entry name" value="FNR_nucleotide-bd"/>
</dbReference>
<dbReference type="STRING" id="663321.REG_1825"/>
<gene>
    <name evidence="1" type="primary">fpr</name>
    <name evidence="1" type="ORF">REG_1825</name>
</gene>
<protein>
    <submittedName>
        <fullName evidence="1">Ferredoxin-NADP reductase</fullName>
    </submittedName>
</protein>
<sequence>MEKTVGLDINHQSHVMLCGNPQMVRDTQKILQDTRQMQKNLRGQPGHISSEQYW</sequence>
<dbReference type="SUPFAM" id="SSF52343">
    <property type="entry name" value="Ferredoxin reductase-like, C-terminal NADP-linked domain"/>
    <property type="match status" value="1"/>
</dbReference>
<dbReference type="AlphaFoldDB" id="E0WUN9"/>
<proteinExistence type="predicted"/>
<dbReference type="GO" id="GO:0034599">
    <property type="term" value="P:cellular response to oxidative stress"/>
    <property type="evidence" value="ECO:0007669"/>
    <property type="project" value="TreeGrafter"/>
</dbReference>
<accession>E0WUN9</accession>
<keyword evidence="2" id="KW-1185">Reference proteome</keyword>
<dbReference type="EMBL" id="GL379685">
    <property type="protein sequence ID" value="EFL91277.1"/>
    <property type="molecule type" value="Genomic_DNA"/>
</dbReference>
<dbReference type="InterPro" id="IPR051930">
    <property type="entry name" value="FNR_type-1"/>
</dbReference>
<reference evidence="1" key="1">
    <citation type="journal article" date="2009" name="Environ. Microbiol.">
        <title>Dynamics of genome evolution in facultative symbionts of aphids.</title>
        <authorList>
            <person name="Degnan P.H."/>
            <person name="Leonardo T.E."/>
            <person name="Cass B.N."/>
            <person name="Hurwitz B."/>
            <person name="Stern D."/>
            <person name="Gibbs R.A."/>
            <person name="Richards S."/>
            <person name="Moran N.A."/>
        </authorList>
    </citation>
    <scope>NUCLEOTIDE SEQUENCE [LARGE SCALE GENOMIC DNA]</scope>
    <source>
        <strain evidence="1">LSR1</strain>
    </source>
</reference>
<dbReference type="GO" id="GO:0042167">
    <property type="term" value="P:heme catabolic process"/>
    <property type="evidence" value="ECO:0007669"/>
    <property type="project" value="TreeGrafter"/>
</dbReference>
<dbReference type="Proteomes" id="UP000005726">
    <property type="component" value="Unassembled WGS sequence"/>
</dbReference>